<evidence type="ECO:0000313" key="2">
    <source>
        <dbReference type="EMBL" id="TWW10646.1"/>
    </source>
</evidence>
<dbReference type="GO" id="GO:0008184">
    <property type="term" value="F:glycogen phosphorylase activity"/>
    <property type="evidence" value="ECO:0007669"/>
    <property type="project" value="InterPro"/>
</dbReference>
<reference evidence="2 3" key="1">
    <citation type="submission" date="2019-08" db="EMBL/GenBank/DDBJ databases">
        <title>100 year-old enigma solved: identification of Planctomyces bekefii, the type genus and species of the phylum Planctomycetes.</title>
        <authorList>
            <person name="Svetlana D.N."/>
            <person name="Overmann J."/>
        </authorList>
    </citation>
    <scope>NUCLEOTIDE SEQUENCE [LARGE SCALE GENOMIC DNA]</scope>
    <source>
        <strain evidence="2">Phe10_nw2017</strain>
    </source>
</reference>
<dbReference type="AlphaFoldDB" id="A0A5C6M7F0"/>
<gene>
    <name evidence="2" type="ORF">E3A20_06330</name>
</gene>
<dbReference type="NCBIfam" id="TIGR02094">
    <property type="entry name" value="more_P_ylases"/>
    <property type="match status" value="1"/>
</dbReference>
<dbReference type="PANTHER" id="PTHR42655:SF1">
    <property type="entry name" value="GLYCOGEN PHOSPHORYLASE"/>
    <property type="match status" value="1"/>
</dbReference>
<comment type="similarity">
    <text evidence="1">Belongs to the glycogen phosphorylase family.</text>
</comment>
<proteinExistence type="inferred from homology"/>
<keyword evidence="3" id="KW-1185">Reference proteome</keyword>
<name>A0A5C6M7F0_9PLAN</name>
<dbReference type="GO" id="GO:0030170">
    <property type="term" value="F:pyridoxal phosphate binding"/>
    <property type="evidence" value="ECO:0007669"/>
    <property type="project" value="InterPro"/>
</dbReference>
<dbReference type="InterPro" id="IPR011834">
    <property type="entry name" value="Agluc_phsphrylas"/>
</dbReference>
<dbReference type="Pfam" id="PF00343">
    <property type="entry name" value="Phosphorylase"/>
    <property type="match status" value="1"/>
</dbReference>
<comment type="caution">
    <text evidence="2">The sequence shown here is derived from an EMBL/GenBank/DDBJ whole genome shotgun (WGS) entry which is preliminary data.</text>
</comment>
<dbReference type="PANTHER" id="PTHR42655">
    <property type="entry name" value="GLYCOGEN PHOSPHORYLASE"/>
    <property type="match status" value="1"/>
</dbReference>
<organism evidence="2 3">
    <name type="scientific">Planctomyces bekefii</name>
    <dbReference type="NCBI Taxonomy" id="1653850"/>
    <lineage>
        <taxon>Bacteria</taxon>
        <taxon>Pseudomonadati</taxon>
        <taxon>Planctomycetota</taxon>
        <taxon>Planctomycetia</taxon>
        <taxon>Planctomycetales</taxon>
        <taxon>Planctomycetaceae</taxon>
        <taxon>Planctomyces</taxon>
    </lineage>
</organism>
<dbReference type="InterPro" id="IPR000811">
    <property type="entry name" value="Glyco_trans_35"/>
</dbReference>
<dbReference type="GO" id="GO:0005975">
    <property type="term" value="P:carbohydrate metabolic process"/>
    <property type="evidence" value="ECO:0007669"/>
    <property type="project" value="InterPro"/>
</dbReference>
<protein>
    <submittedName>
        <fullName evidence="2">Alpha-1,4 glucan phosphorylase</fullName>
    </submittedName>
</protein>
<reference evidence="2 3" key="2">
    <citation type="submission" date="2019-08" db="EMBL/GenBank/DDBJ databases">
        <authorList>
            <person name="Henke P."/>
        </authorList>
    </citation>
    <scope>NUCLEOTIDE SEQUENCE [LARGE SCALE GENOMIC DNA]</scope>
    <source>
        <strain evidence="2">Phe10_nw2017</strain>
    </source>
</reference>
<sequence length="449" mass="49699">MRALQAVGVTPAVVHLNEGHCAFAPLEDLRRRMVEDHLSFSAARAAAAAAVVFTTHTSVPAGHDRFPAAMAAAHLQPLAASAGIDVANLLALGKTNPADPDEAFCMTALAFRMSRFHNAVSALHGKVTRSMWSALWPDRSPDQVPIGHITNGVHPGTWLAPSLRKLYSRILPQNWEQQPGTAADWQALTLLDDRELWQTHCSLRHRLLHDVARRSGCQNLDPHALTVGFARRFATYKRADLIFRDLDLLSRLLQDSTRPIQLLFAGKAHPADEQGKLILQHIWQLAAQPPFRGRVVVLPDYSIDLARRLVQGVDVWLNTPRRPQEASGTSGQKAALNGALNWSTLDGWWAEAWNGSNGFAIGDTTDCTDPEIQDQHDALSLYQVLQQQILPRFYERDPGGLPVSWLQMMKNSITSLGWQYSSHRMVQDYAALAWRPATKFQASSVVPGS</sequence>
<evidence type="ECO:0000256" key="1">
    <source>
        <dbReference type="ARBA" id="ARBA00006047"/>
    </source>
</evidence>
<dbReference type="Proteomes" id="UP000321083">
    <property type="component" value="Unassembled WGS sequence"/>
</dbReference>
<evidence type="ECO:0000313" key="3">
    <source>
        <dbReference type="Proteomes" id="UP000321083"/>
    </source>
</evidence>
<dbReference type="EMBL" id="SRHE01000083">
    <property type="protein sequence ID" value="TWW10646.1"/>
    <property type="molecule type" value="Genomic_DNA"/>
</dbReference>
<accession>A0A5C6M7F0</accession>
<dbReference type="Gene3D" id="3.40.50.2000">
    <property type="entry name" value="Glycogen Phosphorylase B"/>
    <property type="match status" value="2"/>
</dbReference>
<dbReference type="SUPFAM" id="SSF53756">
    <property type="entry name" value="UDP-Glycosyltransferase/glycogen phosphorylase"/>
    <property type="match status" value="1"/>
</dbReference>
<dbReference type="InterPro" id="IPR052182">
    <property type="entry name" value="Glycogen/Maltodextrin_Phosph"/>
</dbReference>